<protein>
    <submittedName>
        <fullName evidence="1">Uncharacterized protein</fullName>
    </submittedName>
</protein>
<feature type="non-terminal residue" evidence="1">
    <location>
        <position position="1"/>
    </location>
</feature>
<dbReference type="EMBL" id="UOFH01000421">
    <property type="protein sequence ID" value="VAW68141.1"/>
    <property type="molecule type" value="Genomic_DNA"/>
</dbReference>
<gene>
    <name evidence="1" type="ORF">MNBD_GAMMA08-373</name>
</gene>
<accession>A0A3B0XKP0</accession>
<name>A0A3B0XKP0_9ZZZZ</name>
<reference evidence="1" key="1">
    <citation type="submission" date="2018-06" db="EMBL/GenBank/DDBJ databases">
        <authorList>
            <person name="Zhirakovskaya E."/>
        </authorList>
    </citation>
    <scope>NUCLEOTIDE SEQUENCE</scope>
</reference>
<sequence>GTMVIEKEASKFTVELLNNQSHLLADHSVFDHALSQVISHISRSGQ</sequence>
<dbReference type="AlphaFoldDB" id="A0A3B0XKP0"/>
<organism evidence="1">
    <name type="scientific">hydrothermal vent metagenome</name>
    <dbReference type="NCBI Taxonomy" id="652676"/>
    <lineage>
        <taxon>unclassified sequences</taxon>
        <taxon>metagenomes</taxon>
        <taxon>ecological metagenomes</taxon>
    </lineage>
</organism>
<evidence type="ECO:0000313" key="1">
    <source>
        <dbReference type="EMBL" id="VAW68141.1"/>
    </source>
</evidence>
<proteinExistence type="predicted"/>